<feature type="transmembrane region" description="Helical" evidence="2">
    <location>
        <begin position="170"/>
        <end position="189"/>
    </location>
</feature>
<feature type="transmembrane region" description="Helical" evidence="2">
    <location>
        <begin position="102"/>
        <end position="128"/>
    </location>
</feature>
<sequence length="248" mass="28445">MKSIQQLKKQAKGLYKENKKTSIAVAAICIYTTLLIRFSTDNLMILFRRQQDLIGTVSSVFVFILASAFSVGLASFSLEIVKSGKSELITFLSSFENIFKVFLLELLKTLFIFLWSLLFVFPGIIAIYNYRMAEYIMAENPDISPLEAISLSKKMMHGKKVKLLDLDLSFVGWYVLSLATLGIVGLYTLPYAHLAVTNFFIDVRSEYEEELNFRAEWDAKKSEARKQEENDMDKNDMEENNPDDKTYI</sequence>
<feature type="transmembrane region" description="Helical" evidence="2">
    <location>
        <begin position="21"/>
        <end position="40"/>
    </location>
</feature>
<proteinExistence type="predicted"/>
<dbReference type="PANTHER" id="PTHR40076">
    <property type="entry name" value="MEMBRANE PROTEIN-RELATED"/>
    <property type="match status" value="1"/>
</dbReference>
<feature type="region of interest" description="Disordered" evidence="1">
    <location>
        <begin position="220"/>
        <end position="248"/>
    </location>
</feature>
<keyword evidence="2" id="KW-0472">Membrane</keyword>
<evidence type="ECO:0000256" key="2">
    <source>
        <dbReference type="SAM" id="Phobius"/>
    </source>
</evidence>
<gene>
    <name evidence="3" type="ORF">SDC9_100519</name>
</gene>
<reference evidence="3" key="1">
    <citation type="submission" date="2019-08" db="EMBL/GenBank/DDBJ databases">
        <authorList>
            <person name="Kucharzyk K."/>
            <person name="Murdoch R.W."/>
            <person name="Higgins S."/>
            <person name="Loffler F."/>
        </authorList>
    </citation>
    <scope>NUCLEOTIDE SEQUENCE</scope>
</reference>
<evidence type="ECO:0008006" key="4">
    <source>
        <dbReference type="Google" id="ProtNLM"/>
    </source>
</evidence>
<protein>
    <recommendedName>
        <fullName evidence="4">DUF975 family protein</fullName>
    </recommendedName>
</protein>
<dbReference type="InterPro" id="IPR010380">
    <property type="entry name" value="DUF975"/>
</dbReference>
<feature type="transmembrane region" description="Helical" evidence="2">
    <location>
        <begin position="60"/>
        <end position="81"/>
    </location>
</feature>
<keyword evidence="2" id="KW-0812">Transmembrane</keyword>
<dbReference type="EMBL" id="VSSQ01014482">
    <property type="protein sequence ID" value="MPM53750.1"/>
    <property type="molecule type" value="Genomic_DNA"/>
</dbReference>
<dbReference type="Pfam" id="PF06161">
    <property type="entry name" value="DUF975"/>
    <property type="match status" value="1"/>
</dbReference>
<dbReference type="PANTHER" id="PTHR40076:SF1">
    <property type="entry name" value="MEMBRANE PROTEIN"/>
    <property type="match status" value="1"/>
</dbReference>
<name>A0A645AKV9_9ZZZZ</name>
<accession>A0A645AKV9</accession>
<keyword evidence="2" id="KW-1133">Transmembrane helix</keyword>
<dbReference type="AlphaFoldDB" id="A0A645AKV9"/>
<evidence type="ECO:0000256" key="1">
    <source>
        <dbReference type="SAM" id="MobiDB-lite"/>
    </source>
</evidence>
<evidence type="ECO:0000313" key="3">
    <source>
        <dbReference type="EMBL" id="MPM53750.1"/>
    </source>
</evidence>
<organism evidence="3">
    <name type="scientific">bioreactor metagenome</name>
    <dbReference type="NCBI Taxonomy" id="1076179"/>
    <lineage>
        <taxon>unclassified sequences</taxon>
        <taxon>metagenomes</taxon>
        <taxon>ecological metagenomes</taxon>
    </lineage>
</organism>
<comment type="caution">
    <text evidence="3">The sequence shown here is derived from an EMBL/GenBank/DDBJ whole genome shotgun (WGS) entry which is preliminary data.</text>
</comment>